<sequence>HFSQPLLDIGDASATSIAYANMDVTTSYSAADTALIVQFNEPYASLDSITLTISNILDWSGSSTDIKEFSYTTYMLADYDKNFQIDVFDLAAYLTGWTNGDFSYELGPITGTVPHFIPTPNNVYDLRDVMAFVQMWYWYHQTNSFAMTSLANVGGFLPIEQLDRSLIVTLPEDAVAGQVFIQYPPNSKILSTAADVTTEKNIYLSKNDQNTGQMLVEWADLSQDGMQTVSIDAQSLDRDNSNITIGYTIYGADQQIISRGMQNIELKAVPDEYALHNNYPNPFNPVTTMLYDLPETGYTRLIIYDLMGRQVQTLVDQPMAAGYYRQQWDGRNTKGQMVSGGIYFYQIQTNGFTRTRKMLLLK</sequence>
<dbReference type="NCBIfam" id="TIGR04183">
    <property type="entry name" value="Por_Secre_tail"/>
    <property type="match status" value="1"/>
</dbReference>
<dbReference type="AlphaFoldDB" id="A0A382DZV0"/>
<accession>A0A382DZV0</accession>
<dbReference type="InterPro" id="IPR026444">
    <property type="entry name" value="Secre_tail"/>
</dbReference>
<gene>
    <name evidence="1" type="ORF">METZ01_LOCUS196553</name>
</gene>
<organism evidence="1">
    <name type="scientific">marine metagenome</name>
    <dbReference type="NCBI Taxonomy" id="408172"/>
    <lineage>
        <taxon>unclassified sequences</taxon>
        <taxon>metagenomes</taxon>
        <taxon>ecological metagenomes</taxon>
    </lineage>
</organism>
<evidence type="ECO:0000313" key="1">
    <source>
        <dbReference type="EMBL" id="SVB43699.1"/>
    </source>
</evidence>
<name>A0A382DZV0_9ZZZZ</name>
<proteinExistence type="predicted"/>
<reference evidence="1" key="1">
    <citation type="submission" date="2018-05" db="EMBL/GenBank/DDBJ databases">
        <authorList>
            <person name="Lanie J.A."/>
            <person name="Ng W.-L."/>
            <person name="Kazmierczak K.M."/>
            <person name="Andrzejewski T.M."/>
            <person name="Davidsen T.M."/>
            <person name="Wayne K.J."/>
            <person name="Tettelin H."/>
            <person name="Glass J.I."/>
            <person name="Rusch D."/>
            <person name="Podicherti R."/>
            <person name="Tsui H.-C.T."/>
            <person name="Winkler M.E."/>
        </authorList>
    </citation>
    <scope>NUCLEOTIDE SEQUENCE</scope>
</reference>
<feature type="non-terminal residue" evidence="1">
    <location>
        <position position="1"/>
    </location>
</feature>
<dbReference type="EMBL" id="UINC01041856">
    <property type="protein sequence ID" value="SVB43699.1"/>
    <property type="molecule type" value="Genomic_DNA"/>
</dbReference>
<evidence type="ECO:0008006" key="2">
    <source>
        <dbReference type="Google" id="ProtNLM"/>
    </source>
</evidence>
<dbReference type="Gene3D" id="2.60.40.4070">
    <property type="match status" value="1"/>
</dbReference>
<protein>
    <recommendedName>
        <fullName evidence="2">FlgD Ig-like domain-containing protein</fullName>
    </recommendedName>
</protein>